<dbReference type="GO" id="GO:0140359">
    <property type="term" value="F:ABC-type transporter activity"/>
    <property type="evidence" value="ECO:0007669"/>
    <property type="project" value="InterPro"/>
</dbReference>
<evidence type="ECO:0000313" key="3">
    <source>
        <dbReference type="Proteomes" id="UP000048926"/>
    </source>
</evidence>
<name>A0A0M6Y9I8_9HYPH</name>
<reference evidence="3" key="1">
    <citation type="submission" date="2015-07" db="EMBL/GenBank/DDBJ databases">
        <authorList>
            <person name="Rodrigo-Torres Lidia"/>
            <person name="Arahal R.David."/>
        </authorList>
    </citation>
    <scope>NUCLEOTIDE SEQUENCE [LARGE SCALE GENOMIC DNA]</scope>
    <source>
        <strain evidence="3">CECT 4801</strain>
    </source>
</reference>
<gene>
    <name evidence="2" type="ORF">LAL4801_05224</name>
</gene>
<keyword evidence="1" id="KW-0472">Membrane</keyword>
<feature type="transmembrane region" description="Helical" evidence="1">
    <location>
        <begin position="111"/>
        <end position="136"/>
    </location>
</feature>
<dbReference type="OrthoDB" id="9805862at2"/>
<feature type="transmembrane region" description="Helical" evidence="1">
    <location>
        <begin position="52"/>
        <end position="76"/>
    </location>
</feature>
<proteinExistence type="predicted"/>
<dbReference type="RefSeq" id="WP_055660825.1">
    <property type="nucleotide sequence ID" value="NZ_CXST01000004.1"/>
</dbReference>
<feature type="transmembrane region" description="Helical" evidence="1">
    <location>
        <begin position="21"/>
        <end position="40"/>
    </location>
</feature>
<evidence type="ECO:0000256" key="1">
    <source>
        <dbReference type="SAM" id="Phobius"/>
    </source>
</evidence>
<dbReference type="PANTHER" id="PTHR43471:SF1">
    <property type="entry name" value="ABC TRANSPORTER PERMEASE PROTEIN NOSY-RELATED"/>
    <property type="match status" value="1"/>
</dbReference>
<evidence type="ECO:0000313" key="2">
    <source>
        <dbReference type="EMBL" id="CTQ46765.1"/>
    </source>
</evidence>
<dbReference type="Proteomes" id="UP000048926">
    <property type="component" value="Unassembled WGS sequence"/>
</dbReference>
<organism evidence="2 3">
    <name type="scientific">Roseibium aggregatum</name>
    <dbReference type="NCBI Taxonomy" id="187304"/>
    <lineage>
        <taxon>Bacteria</taxon>
        <taxon>Pseudomonadati</taxon>
        <taxon>Pseudomonadota</taxon>
        <taxon>Alphaproteobacteria</taxon>
        <taxon>Hyphomicrobiales</taxon>
        <taxon>Stappiaceae</taxon>
        <taxon>Roseibium</taxon>
    </lineage>
</organism>
<sequence>MFSRILTVAGQEIRIGIRNRWILLAAMILAVFSLALALLGSAPAGTLGVDRLTITVASLASLSVYLVPLIALLLAFDAICGEIERGTLLMTLSCPISRVEFLIGKAVGHTLVLAFALVVGYGLTAGLLVAAGFGSLSGLADFARLIATSILLGVCFLATGYVLSSLTRQSRTAAAASVAVWLMLVVLYDLALLGALVANPSGVFASDVFPYAILLNPADAFRLFNLAALGASDLVGGMAGVADTLPFDPLLALGSLAAFAGLTMAGSALLIKRIAP</sequence>
<feature type="transmembrane region" description="Helical" evidence="1">
    <location>
        <begin position="175"/>
        <end position="198"/>
    </location>
</feature>
<dbReference type="Pfam" id="PF12679">
    <property type="entry name" value="ABC2_membrane_2"/>
    <property type="match status" value="1"/>
</dbReference>
<feature type="transmembrane region" description="Helical" evidence="1">
    <location>
        <begin position="142"/>
        <end position="163"/>
    </location>
</feature>
<accession>A0A0M6Y9I8</accession>
<feature type="transmembrane region" description="Helical" evidence="1">
    <location>
        <begin position="250"/>
        <end position="271"/>
    </location>
</feature>
<keyword evidence="1" id="KW-1133">Transmembrane helix</keyword>
<dbReference type="EMBL" id="CXST01000004">
    <property type="protein sequence ID" value="CTQ46765.1"/>
    <property type="molecule type" value="Genomic_DNA"/>
</dbReference>
<dbReference type="GO" id="GO:0005886">
    <property type="term" value="C:plasma membrane"/>
    <property type="evidence" value="ECO:0007669"/>
    <property type="project" value="UniProtKB-SubCell"/>
</dbReference>
<keyword evidence="3" id="KW-1185">Reference proteome</keyword>
<dbReference type="PANTHER" id="PTHR43471">
    <property type="entry name" value="ABC TRANSPORTER PERMEASE"/>
    <property type="match status" value="1"/>
</dbReference>
<protein>
    <submittedName>
        <fullName evidence="2">ABC-type transport system involved in multi-copper enzyme maturation, permease component</fullName>
    </submittedName>
</protein>
<keyword evidence="1" id="KW-0812">Transmembrane</keyword>
<dbReference type="AlphaFoldDB" id="A0A0M6Y9I8"/>